<proteinExistence type="predicted"/>
<evidence type="ECO:0000313" key="2">
    <source>
        <dbReference type="WBParaSite" id="maker-PairedContig_1807-snap-gene-1.12-mRNA-1"/>
    </source>
</evidence>
<dbReference type="WBParaSite" id="maker-PairedContig_1807-snap-gene-1.12-mRNA-1">
    <property type="protein sequence ID" value="maker-PairedContig_1807-snap-gene-1.12-mRNA-1"/>
    <property type="gene ID" value="maker-PairedContig_1807-snap-gene-1.12"/>
</dbReference>
<name>A0A1I8EFE0_WUCBA</name>
<reference evidence="2" key="1">
    <citation type="submission" date="2016-11" db="UniProtKB">
        <authorList>
            <consortium name="WormBaseParasite"/>
        </authorList>
    </citation>
    <scope>IDENTIFICATION</scope>
    <source>
        <strain evidence="2">pt0022</strain>
    </source>
</reference>
<organism evidence="2">
    <name type="scientific">Wuchereria bancrofti</name>
    <dbReference type="NCBI Taxonomy" id="6293"/>
    <lineage>
        <taxon>Eukaryota</taxon>
        <taxon>Metazoa</taxon>
        <taxon>Ecdysozoa</taxon>
        <taxon>Nematoda</taxon>
        <taxon>Chromadorea</taxon>
        <taxon>Rhabditida</taxon>
        <taxon>Spirurina</taxon>
        <taxon>Spiruromorpha</taxon>
        <taxon>Filarioidea</taxon>
        <taxon>Onchocercidae</taxon>
        <taxon>Wuchereria</taxon>
    </lineage>
</organism>
<dbReference type="AlphaFoldDB" id="A0A1I8EFE0"/>
<accession>A0A1I8EFE0</accession>
<sequence>MNLNLDLSENLDHDLDLNLKLDLDQSHSNLRQFNYKIKDLERLLQEGKNKIALLQKKLDEIEEKKNATLSSLSYTTITEI</sequence>
<feature type="coiled-coil region" evidence="1">
    <location>
        <begin position="30"/>
        <end position="71"/>
    </location>
</feature>
<evidence type="ECO:0000256" key="1">
    <source>
        <dbReference type="SAM" id="Coils"/>
    </source>
</evidence>
<keyword evidence="1" id="KW-0175">Coiled coil</keyword>
<protein>
    <submittedName>
        <fullName evidence="2">Uncharacterized protein</fullName>
    </submittedName>
</protein>